<name>A0A4R5MKH1_9SPHI</name>
<reference evidence="1 2" key="1">
    <citation type="submission" date="2019-02" db="EMBL/GenBank/DDBJ databases">
        <title>Pedobacter sp. nov., a novel speices isolated from soil of pinguins habitat in Antarcitica.</title>
        <authorList>
            <person name="He R.-H."/>
        </authorList>
    </citation>
    <scope>NUCLEOTIDE SEQUENCE [LARGE SCALE GENOMIC DNA]</scope>
    <source>
        <strain evidence="1 2">E01020</strain>
    </source>
</reference>
<dbReference type="AlphaFoldDB" id="A0A4R5MKH1"/>
<organism evidence="1 2">
    <name type="scientific">Pedobacter changchengzhani</name>
    <dbReference type="NCBI Taxonomy" id="2529274"/>
    <lineage>
        <taxon>Bacteria</taxon>
        <taxon>Pseudomonadati</taxon>
        <taxon>Bacteroidota</taxon>
        <taxon>Sphingobacteriia</taxon>
        <taxon>Sphingobacteriales</taxon>
        <taxon>Sphingobacteriaceae</taxon>
        <taxon>Pedobacter</taxon>
    </lineage>
</organism>
<protein>
    <submittedName>
        <fullName evidence="1">Uncharacterized protein</fullName>
    </submittedName>
</protein>
<dbReference type="Proteomes" id="UP000295668">
    <property type="component" value="Unassembled WGS sequence"/>
</dbReference>
<evidence type="ECO:0000313" key="2">
    <source>
        <dbReference type="Proteomes" id="UP000295668"/>
    </source>
</evidence>
<keyword evidence="2" id="KW-1185">Reference proteome</keyword>
<sequence length="196" mass="23064">MSHSGFAQDEFDIIRIYKKALVKSDSLLANGDISEINLDELMTVTNKLNNQHPSGYVDQALKYFKESRFNESGFLYNLAKMRLVDWNKNNVGVYYDFYGDQKVELEEGVFLYLAADIDNYKKVLELALKYYRENDYLFISKKPGYHKAEISEDYKEMLSAFDKDRETLKQGLYETREDMRKKVEGLYLMLISNEKN</sequence>
<evidence type="ECO:0000313" key="1">
    <source>
        <dbReference type="EMBL" id="TDG35589.1"/>
    </source>
</evidence>
<dbReference type="EMBL" id="SJCY01000009">
    <property type="protein sequence ID" value="TDG35589.1"/>
    <property type="molecule type" value="Genomic_DNA"/>
</dbReference>
<comment type="caution">
    <text evidence="1">The sequence shown here is derived from an EMBL/GenBank/DDBJ whole genome shotgun (WGS) entry which is preliminary data.</text>
</comment>
<dbReference type="OrthoDB" id="1094983at2"/>
<proteinExistence type="predicted"/>
<dbReference type="RefSeq" id="WP_133263199.1">
    <property type="nucleotide sequence ID" value="NZ_SJCY01000009.1"/>
</dbReference>
<accession>A0A4R5MKH1</accession>
<gene>
    <name evidence="1" type="ORF">EZJ43_13285</name>
</gene>